<accession>A0A378TTB4</accession>
<proteinExistence type="predicted"/>
<sequence>MKSLLSISIIALLSLSACTTPISQNTNPNTNSNSNKLAMTTTPSSLTFNPNNYKTITITQDGQSLVVRAFENVPYVANPTEPDYQVMNIYVPESYFTGGSINGYTADTAPIFFPNGVGGYMPPSR</sequence>
<name>A0A378TTB4_MORLA</name>
<organism evidence="2 3">
    <name type="scientific">Moraxella lacunata</name>
    <dbReference type="NCBI Taxonomy" id="477"/>
    <lineage>
        <taxon>Bacteria</taxon>
        <taxon>Pseudomonadati</taxon>
        <taxon>Pseudomonadota</taxon>
        <taxon>Gammaproteobacteria</taxon>
        <taxon>Moraxellales</taxon>
        <taxon>Moraxellaceae</taxon>
        <taxon>Moraxella</taxon>
    </lineage>
</organism>
<dbReference type="EMBL" id="UGQU01000002">
    <property type="protein sequence ID" value="STZ63190.1"/>
    <property type="molecule type" value="Genomic_DNA"/>
</dbReference>
<keyword evidence="1" id="KW-0732">Signal</keyword>
<dbReference type="Proteomes" id="UP000254437">
    <property type="component" value="Unassembled WGS sequence"/>
</dbReference>
<evidence type="ECO:0000256" key="1">
    <source>
        <dbReference type="SAM" id="SignalP"/>
    </source>
</evidence>
<feature type="chain" id="PRO_5016887554" evidence="1">
    <location>
        <begin position="20"/>
        <end position="125"/>
    </location>
</feature>
<evidence type="ECO:0000313" key="3">
    <source>
        <dbReference type="Proteomes" id="UP000254437"/>
    </source>
</evidence>
<dbReference type="PROSITE" id="PS51257">
    <property type="entry name" value="PROKAR_LIPOPROTEIN"/>
    <property type="match status" value="1"/>
</dbReference>
<dbReference type="AlphaFoldDB" id="A0A378TTB4"/>
<dbReference type="InterPro" id="IPR029058">
    <property type="entry name" value="AB_hydrolase_fold"/>
</dbReference>
<dbReference type="Gene3D" id="3.40.50.1820">
    <property type="entry name" value="alpha/beta hydrolase"/>
    <property type="match status" value="1"/>
</dbReference>
<feature type="signal peptide" evidence="1">
    <location>
        <begin position="1"/>
        <end position="19"/>
    </location>
</feature>
<reference evidence="2 3" key="1">
    <citation type="submission" date="2018-06" db="EMBL/GenBank/DDBJ databases">
        <authorList>
            <consortium name="Pathogen Informatics"/>
            <person name="Doyle S."/>
        </authorList>
    </citation>
    <scope>NUCLEOTIDE SEQUENCE [LARGE SCALE GENOMIC DNA]</scope>
    <source>
        <strain evidence="2 3">NCTC10359</strain>
    </source>
</reference>
<evidence type="ECO:0000313" key="2">
    <source>
        <dbReference type="EMBL" id="STZ63190.1"/>
    </source>
</evidence>
<protein>
    <submittedName>
        <fullName evidence="2">Uncharacterized protein</fullName>
    </submittedName>
</protein>
<gene>
    <name evidence="2" type="ORF">NCTC10359_01610</name>
</gene>
<dbReference type="RefSeq" id="WP_220186728.1">
    <property type="nucleotide sequence ID" value="NZ_UGQU01000002.1"/>
</dbReference>